<dbReference type="EMBL" id="CP017554">
    <property type="protein sequence ID" value="AOW02043.1"/>
    <property type="molecule type" value="Genomic_DNA"/>
</dbReference>
<keyword evidence="1" id="KW-0472">Membrane</keyword>
<dbReference type="KEGG" id="yli:2907203"/>
<feature type="transmembrane region" description="Helical" evidence="1">
    <location>
        <begin position="122"/>
        <end position="144"/>
    </location>
</feature>
<reference evidence="2 4" key="1">
    <citation type="journal article" date="2016" name="PLoS ONE">
        <title>Sequence Assembly of Yarrowia lipolytica Strain W29/CLIB89 Shows Transposable Element Diversity.</title>
        <authorList>
            <person name="Magnan C."/>
            <person name="Yu J."/>
            <person name="Chang I."/>
            <person name="Jahn E."/>
            <person name="Kanomata Y."/>
            <person name="Wu J."/>
            <person name="Zeller M."/>
            <person name="Oakes M."/>
            <person name="Baldi P."/>
            <person name="Sandmeyer S."/>
        </authorList>
    </citation>
    <scope>NUCLEOTIDE SEQUENCE [LARGE SCALE GENOMIC DNA]</scope>
    <source>
        <strain evidence="2">CLIB89</strain>
        <strain evidence="4">CLIB89(W29)</strain>
    </source>
</reference>
<dbReference type="RefSeq" id="XP_501194.2">
    <property type="nucleotide sequence ID" value="XM_501194.2"/>
</dbReference>
<dbReference type="GeneID" id="2907203"/>
<dbReference type="VEuPathDB" id="FungiDB:YALI1_B28374g"/>
<dbReference type="EMBL" id="KZ858948">
    <property type="protein sequence ID" value="RDW28953.1"/>
    <property type="molecule type" value="Genomic_DNA"/>
</dbReference>
<feature type="transmembrane region" description="Helical" evidence="1">
    <location>
        <begin position="79"/>
        <end position="101"/>
    </location>
</feature>
<dbReference type="OrthoDB" id="4078305at2759"/>
<dbReference type="Proteomes" id="UP000256601">
    <property type="component" value="Unassembled WGS sequence"/>
</dbReference>
<dbReference type="AlphaFoldDB" id="A0A1H6PVE3"/>
<evidence type="ECO:0000256" key="1">
    <source>
        <dbReference type="SAM" id="Phobius"/>
    </source>
</evidence>
<evidence type="ECO:0000313" key="4">
    <source>
        <dbReference type="Proteomes" id="UP000182444"/>
    </source>
</evidence>
<organism evidence="2 4">
    <name type="scientific">Yarrowia lipolytica</name>
    <name type="common">Candida lipolytica</name>
    <dbReference type="NCBI Taxonomy" id="4952"/>
    <lineage>
        <taxon>Eukaryota</taxon>
        <taxon>Fungi</taxon>
        <taxon>Dikarya</taxon>
        <taxon>Ascomycota</taxon>
        <taxon>Saccharomycotina</taxon>
        <taxon>Dipodascomycetes</taxon>
        <taxon>Dipodascales</taxon>
        <taxon>Dipodascales incertae sedis</taxon>
        <taxon>Yarrowia</taxon>
    </lineage>
</organism>
<reference evidence="3 5" key="2">
    <citation type="submission" date="2018-07" db="EMBL/GenBank/DDBJ databases">
        <title>Draft Genome Assemblies for Five Robust Yarrowia lipolytica Strains Exhibiting High Lipid Production and Pentose Sugar Utilization and Sugar Alcohol Secretion from Undetoxified Lignocellulosic Biomass Hydrolysates.</title>
        <authorList>
            <consortium name="DOE Joint Genome Institute"/>
            <person name="Walker C."/>
            <person name="Ryu S."/>
            <person name="Na H."/>
            <person name="Zane M."/>
            <person name="LaButti K."/>
            <person name="Lipzen A."/>
            <person name="Haridas S."/>
            <person name="Barry K."/>
            <person name="Grigoriev I.V."/>
            <person name="Quarterman J."/>
            <person name="Slininger P."/>
            <person name="Dien B."/>
            <person name="Trinh C.T."/>
        </authorList>
    </citation>
    <scope>NUCLEOTIDE SEQUENCE [LARGE SCALE GENOMIC DNA]</scope>
    <source>
        <strain evidence="3 5">YB392</strain>
    </source>
</reference>
<keyword evidence="1" id="KW-0812">Transmembrane</keyword>
<name>A0A1H6PVE3_YARLL</name>
<dbReference type="Proteomes" id="UP000182444">
    <property type="component" value="Chromosome 1B"/>
</dbReference>
<gene>
    <name evidence="3" type="ORF">B0I71DRAFT_126608</name>
    <name evidence="2" type="ORF">YALI1_B28374g</name>
</gene>
<proteinExistence type="predicted"/>
<protein>
    <submittedName>
        <fullName evidence="2">Uncharacterized protein</fullName>
    </submittedName>
</protein>
<dbReference type="VEuPathDB" id="FungiDB:YALI0_B21714g"/>
<keyword evidence="1" id="KW-1133">Transmembrane helix</keyword>
<evidence type="ECO:0000313" key="3">
    <source>
        <dbReference type="EMBL" id="RDW28953.1"/>
    </source>
</evidence>
<feature type="transmembrane region" description="Helical" evidence="1">
    <location>
        <begin position="6"/>
        <end position="29"/>
    </location>
</feature>
<accession>A0A1H6PVE3</accession>
<evidence type="ECO:0000313" key="2">
    <source>
        <dbReference type="EMBL" id="AOW02043.1"/>
    </source>
</evidence>
<sequence length="160" mass="18286">MASFQSSLAVSIFCVLLDYGCLLGLAYIPWSPGVVTRRDEIYTLLFTTVLDVFFISGHINTKAPEGWWYSQEANRVQHFLIICVTGSIFLRLLDFFMNLSKDEQEALIRLIEKGRYEIQRNVIAKIFLAICLAFGFSEAVYYLFVTSDITSAIKMVKDEL</sequence>
<evidence type="ECO:0000313" key="5">
    <source>
        <dbReference type="Proteomes" id="UP000256601"/>
    </source>
</evidence>